<protein>
    <submittedName>
        <fullName evidence="1">Uncharacterized protein</fullName>
    </submittedName>
</protein>
<keyword evidence="2" id="KW-1185">Reference proteome</keyword>
<evidence type="ECO:0000313" key="1">
    <source>
        <dbReference type="EMBL" id="KAI3827821.1"/>
    </source>
</evidence>
<reference evidence="1 2" key="2">
    <citation type="journal article" date="2022" name="Mol. Ecol. Resour.">
        <title>The genomes of chicory, endive, great burdock and yacon provide insights into Asteraceae paleo-polyploidization history and plant inulin production.</title>
        <authorList>
            <person name="Fan W."/>
            <person name="Wang S."/>
            <person name="Wang H."/>
            <person name="Wang A."/>
            <person name="Jiang F."/>
            <person name="Liu H."/>
            <person name="Zhao H."/>
            <person name="Xu D."/>
            <person name="Zhang Y."/>
        </authorList>
    </citation>
    <scope>NUCLEOTIDE SEQUENCE [LARGE SCALE GENOMIC DNA]</scope>
    <source>
        <strain evidence="2">cv. Yunnan</strain>
        <tissue evidence="1">Leaves</tissue>
    </source>
</reference>
<dbReference type="Proteomes" id="UP001056120">
    <property type="component" value="Linkage Group LG01"/>
</dbReference>
<name>A0ACB9K690_9ASTR</name>
<reference evidence="2" key="1">
    <citation type="journal article" date="2022" name="Mol. Ecol. Resour.">
        <title>The genomes of chicory, endive, great burdock and yacon provide insights into Asteraceae palaeo-polyploidization history and plant inulin production.</title>
        <authorList>
            <person name="Fan W."/>
            <person name="Wang S."/>
            <person name="Wang H."/>
            <person name="Wang A."/>
            <person name="Jiang F."/>
            <person name="Liu H."/>
            <person name="Zhao H."/>
            <person name="Xu D."/>
            <person name="Zhang Y."/>
        </authorList>
    </citation>
    <scope>NUCLEOTIDE SEQUENCE [LARGE SCALE GENOMIC DNA]</scope>
    <source>
        <strain evidence="2">cv. Yunnan</strain>
    </source>
</reference>
<accession>A0ACB9K690</accession>
<proteinExistence type="predicted"/>
<dbReference type="EMBL" id="CM042018">
    <property type="protein sequence ID" value="KAI3827821.1"/>
    <property type="molecule type" value="Genomic_DNA"/>
</dbReference>
<gene>
    <name evidence="1" type="ORF">L1987_01907</name>
</gene>
<comment type="caution">
    <text evidence="1">The sequence shown here is derived from an EMBL/GenBank/DDBJ whole genome shotgun (WGS) entry which is preliminary data.</text>
</comment>
<evidence type="ECO:0000313" key="2">
    <source>
        <dbReference type="Proteomes" id="UP001056120"/>
    </source>
</evidence>
<organism evidence="1 2">
    <name type="scientific">Smallanthus sonchifolius</name>
    <dbReference type="NCBI Taxonomy" id="185202"/>
    <lineage>
        <taxon>Eukaryota</taxon>
        <taxon>Viridiplantae</taxon>
        <taxon>Streptophyta</taxon>
        <taxon>Embryophyta</taxon>
        <taxon>Tracheophyta</taxon>
        <taxon>Spermatophyta</taxon>
        <taxon>Magnoliopsida</taxon>
        <taxon>eudicotyledons</taxon>
        <taxon>Gunneridae</taxon>
        <taxon>Pentapetalae</taxon>
        <taxon>asterids</taxon>
        <taxon>campanulids</taxon>
        <taxon>Asterales</taxon>
        <taxon>Asteraceae</taxon>
        <taxon>Asteroideae</taxon>
        <taxon>Heliantheae alliance</taxon>
        <taxon>Millerieae</taxon>
        <taxon>Smallanthus</taxon>
    </lineage>
</organism>
<sequence length="120" mass="13352">MVRLGPVLFQKKGYMDDDDGLKTVTAVTRGVRATAIAPTVAAVRMLTRELHGDDRAVMVEWWFKMEGGGDMVAIIPGQNQACSHQRILLEEKASCIVAKRLVEEKLRGEEKDSQPLKQSK</sequence>